<reference evidence="1 2" key="1">
    <citation type="submission" date="2016-10" db="EMBL/GenBank/DDBJ databases">
        <authorList>
            <person name="de Groot N.N."/>
        </authorList>
    </citation>
    <scope>NUCLEOTIDE SEQUENCE [LARGE SCALE GENOMIC DNA]</scope>
    <source>
        <strain evidence="1 2">LMG 18387</strain>
    </source>
</reference>
<dbReference type="SUPFAM" id="SSF51120">
    <property type="entry name" value="beta-Roll"/>
    <property type="match status" value="1"/>
</dbReference>
<dbReference type="AlphaFoldDB" id="A0A1G8EUP0"/>
<dbReference type="Gene3D" id="2.150.10.10">
    <property type="entry name" value="Serralysin-like metalloprotease, C-terminal"/>
    <property type="match status" value="1"/>
</dbReference>
<sequence length="288" mass="30764">MVPGDSPEAIWEHSLVIDLGQSGGIGDTVDFSSVSTGLEIALGSEGQVYSFNHAFGFYDLTGVENVIGTLGDDRFDGNDSTNIVEGLSGTNSYWGHDGGDKYVVGAAGSTDHVYDNSNDSRLYIRDASGDLMPLIGGFTPVSILAQAGYFPLTPDRAAYFNPAKVVSPANFHTGFNPNMTPLTSDVENSVFIKYSLAAPSGGRSSLDLTIEITRLLSNGANDVSEVIVHDYQDGQLGLKFKELIEPNYSVAAATTPMETIISVYENAHLEGLNVAEEFHISSYDLWAA</sequence>
<protein>
    <submittedName>
        <fullName evidence="1">Uncharacterized protein</fullName>
    </submittedName>
</protein>
<dbReference type="Proteomes" id="UP000198606">
    <property type="component" value="Unassembled WGS sequence"/>
</dbReference>
<organism evidence="1 2">
    <name type="scientific">Phytopseudomonas flavescens</name>
    <dbReference type="NCBI Taxonomy" id="29435"/>
    <lineage>
        <taxon>Bacteria</taxon>
        <taxon>Pseudomonadati</taxon>
        <taxon>Pseudomonadota</taxon>
        <taxon>Gammaproteobacteria</taxon>
        <taxon>Pseudomonadales</taxon>
        <taxon>Pseudomonadaceae</taxon>
        <taxon>Phytopseudomonas</taxon>
    </lineage>
</organism>
<evidence type="ECO:0000313" key="1">
    <source>
        <dbReference type="EMBL" id="SDH73580.1"/>
    </source>
</evidence>
<dbReference type="EMBL" id="FNDG01000007">
    <property type="protein sequence ID" value="SDH73580.1"/>
    <property type="molecule type" value="Genomic_DNA"/>
</dbReference>
<name>A0A1G8EUP0_9GAMM</name>
<accession>A0A1G8EUP0</accession>
<gene>
    <name evidence="1" type="ORF">SAMN05216588_1072</name>
</gene>
<proteinExistence type="predicted"/>
<dbReference type="InterPro" id="IPR011049">
    <property type="entry name" value="Serralysin-like_metalloprot_C"/>
</dbReference>
<evidence type="ECO:0000313" key="2">
    <source>
        <dbReference type="Proteomes" id="UP000198606"/>
    </source>
</evidence>